<dbReference type="EMBL" id="AFQF01001107">
    <property type="protein sequence ID" value="EGU86260.1"/>
    <property type="molecule type" value="Genomic_DNA"/>
</dbReference>
<reference evidence="5" key="1">
    <citation type="journal article" date="2012" name="Mol. Plant Microbe Interact.">
        <title>A highly conserved effector in Fusarium oxysporum is required for full virulence on Arabidopsis.</title>
        <authorList>
            <person name="Thatcher L.F."/>
            <person name="Gardiner D.M."/>
            <person name="Kazan K."/>
            <person name="Manners J."/>
        </authorList>
    </citation>
    <scope>NUCLEOTIDE SEQUENCE [LARGE SCALE GENOMIC DNA]</scope>
    <source>
        <strain evidence="5">Fo5176</strain>
    </source>
</reference>
<keyword evidence="3" id="KW-0472">Membrane</keyword>
<evidence type="ECO:0000256" key="3">
    <source>
        <dbReference type="SAM" id="Phobius"/>
    </source>
</evidence>
<dbReference type="Gene3D" id="3.40.50.150">
    <property type="entry name" value="Vaccinia Virus protein VP39"/>
    <property type="match status" value="1"/>
</dbReference>
<comment type="caution">
    <text evidence="5">The sequence shown here is derived from an EMBL/GenBank/DDBJ whole genome shotgun (WGS) entry which is preliminary data.</text>
</comment>
<dbReference type="PANTHER" id="PTHR43591:SF31">
    <property type="entry name" value="LAEA-LIKE, PUTATIVE (AFU_ORTHOLOGUE AFUA_8G01930)-RELATED"/>
    <property type="match status" value="1"/>
</dbReference>
<gene>
    <name evidence="5" type="ORF">FOXB_03223</name>
</gene>
<dbReference type="InterPro" id="IPR029063">
    <property type="entry name" value="SAM-dependent_MTases_sf"/>
</dbReference>
<sequence length="667" mass="76991">MAANNDGPIVAPDEDDATSSTASLSSSILDFRHENGRTYHAYKDGNLQHNLFLLTFDNKLGLSPPNLPDSKAKRVLDLGTGTGICAIDFADDHSEAEVIGVDLSPIQPTSVPPNVRFLIDDIHEQWDFSEPFDYIHSRMMNFSIPNWPEYLNKIYQNLAPGGYAEIQEIDVMVNSDDGTLGDDSAIMKWSNLLNEASVKLQQAYKKIDEFKDMMAEAGFTEIVDRRFKWPTNHWPKDKKYKELGVWNNENIAIALESLTIAPFTRAHGWSVEEVHTFLSSVRKDLNNPKIHGYWPINFYCNSSNYRHDCVHSFLSYMLDFYLECPFGVSWSIIFSFLIAAWNFTYIPRYYLLRPIVDVPLDHERQIIRRTYEPGLVYAATMLLLYNISSVPQLLLSLRQHPGTVSIAACFFVSFWKLVERPWYRLLQAYFVLRFVDDASWSWPGRLKLLGLFKSTFLTLLRLVWRVRQGGSAFYDTYSALLNQSGFLFTNPDTPPSLFEYEPLAETEFRLILISPSRRWNLLEYILSPTRSLSERRLQLVTFSRAEFPPYEAISYTWGSASKSEEIILNDNIQERNAQVSKMTQIYEKAYRVIVWLGYANDASLAVGKLLDISTLFHAYEPDELFQKLHSDKMEPTETASWTALQRLFSHSWFLRVWIIQEVVVAQQ</sequence>
<proteinExistence type="inferred from homology"/>
<comment type="similarity">
    <text evidence="1">Belongs to the methyltransferase superfamily. LaeA methyltransferase family.</text>
</comment>
<dbReference type="Pfam" id="PF06985">
    <property type="entry name" value="HET"/>
    <property type="match status" value="1"/>
</dbReference>
<keyword evidence="3" id="KW-0812">Transmembrane</keyword>
<dbReference type="Pfam" id="PF13489">
    <property type="entry name" value="Methyltransf_23"/>
    <property type="match status" value="1"/>
</dbReference>
<evidence type="ECO:0000256" key="2">
    <source>
        <dbReference type="SAM" id="MobiDB-lite"/>
    </source>
</evidence>
<dbReference type="GO" id="GO:0008168">
    <property type="term" value="F:methyltransferase activity"/>
    <property type="evidence" value="ECO:0007669"/>
    <property type="project" value="TreeGrafter"/>
</dbReference>
<feature type="transmembrane region" description="Helical" evidence="3">
    <location>
        <begin position="327"/>
        <end position="346"/>
    </location>
</feature>
<feature type="region of interest" description="Disordered" evidence="2">
    <location>
        <begin position="1"/>
        <end position="21"/>
    </location>
</feature>
<accession>F9F9Z8</accession>
<feature type="non-terminal residue" evidence="5">
    <location>
        <position position="667"/>
    </location>
</feature>
<name>F9F9Z8_FUSOF</name>
<keyword evidence="3" id="KW-1133">Transmembrane helix</keyword>
<feature type="transmembrane region" description="Helical" evidence="3">
    <location>
        <begin position="374"/>
        <end position="394"/>
    </location>
</feature>
<dbReference type="CDD" id="cd02440">
    <property type="entry name" value="AdoMet_MTases"/>
    <property type="match status" value="1"/>
</dbReference>
<dbReference type="SUPFAM" id="SSF53335">
    <property type="entry name" value="S-adenosyl-L-methionine-dependent methyltransferases"/>
    <property type="match status" value="1"/>
</dbReference>
<organism evidence="5">
    <name type="scientific">Fusarium oxysporum (strain Fo5176)</name>
    <name type="common">Fusarium vascular wilt</name>
    <dbReference type="NCBI Taxonomy" id="660025"/>
    <lineage>
        <taxon>Eukaryota</taxon>
        <taxon>Fungi</taxon>
        <taxon>Dikarya</taxon>
        <taxon>Ascomycota</taxon>
        <taxon>Pezizomycotina</taxon>
        <taxon>Sordariomycetes</taxon>
        <taxon>Hypocreomycetidae</taxon>
        <taxon>Hypocreales</taxon>
        <taxon>Nectriaceae</taxon>
        <taxon>Fusarium</taxon>
        <taxon>Fusarium oxysporum species complex</taxon>
    </lineage>
</organism>
<protein>
    <recommendedName>
        <fullName evidence="4">Heterokaryon incompatibility domain-containing protein</fullName>
    </recommendedName>
</protein>
<dbReference type="AlphaFoldDB" id="F9F9Z8"/>
<feature type="domain" description="Heterokaryon incompatibility" evidence="4">
    <location>
        <begin position="569"/>
        <end position="661"/>
    </location>
</feature>
<evidence type="ECO:0000259" key="4">
    <source>
        <dbReference type="Pfam" id="PF06985"/>
    </source>
</evidence>
<evidence type="ECO:0000313" key="5">
    <source>
        <dbReference type="EMBL" id="EGU86260.1"/>
    </source>
</evidence>
<dbReference type="STRING" id="660025.F9F9Z8"/>
<evidence type="ECO:0000256" key="1">
    <source>
        <dbReference type="ARBA" id="ARBA00038158"/>
    </source>
</evidence>
<dbReference type="PANTHER" id="PTHR43591">
    <property type="entry name" value="METHYLTRANSFERASE"/>
    <property type="match status" value="1"/>
</dbReference>
<dbReference type="InterPro" id="IPR010730">
    <property type="entry name" value="HET"/>
</dbReference>